<gene>
    <name evidence="1" type="ORF">HNQ40_002435</name>
</gene>
<evidence type="ECO:0000313" key="1">
    <source>
        <dbReference type="EMBL" id="MBB6430629.1"/>
    </source>
</evidence>
<dbReference type="AlphaFoldDB" id="A0A7X0HA65"/>
<dbReference type="Pfam" id="PF13432">
    <property type="entry name" value="TPR_16"/>
    <property type="match status" value="2"/>
</dbReference>
<dbReference type="InterPro" id="IPR019734">
    <property type="entry name" value="TPR_rpt"/>
</dbReference>
<keyword evidence="2" id="KW-1185">Reference proteome</keyword>
<dbReference type="InterPro" id="IPR011990">
    <property type="entry name" value="TPR-like_helical_dom_sf"/>
</dbReference>
<accession>A0A7X0HA65</accession>
<dbReference type="EMBL" id="JACHGY010000001">
    <property type="protein sequence ID" value="MBB6430629.1"/>
    <property type="molecule type" value="Genomic_DNA"/>
</dbReference>
<comment type="caution">
    <text evidence="1">The sequence shown here is derived from an EMBL/GenBank/DDBJ whole genome shotgun (WGS) entry which is preliminary data.</text>
</comment>
<dbReference type="SMART" id="SM00028">
    <property type="entry name" value="TPR"/>
    <property type="match status" value="4"/>
</dbReference>
<organism evidence="1 2">
    <name type="scientific">Algisphaera agarilytica</name>
    <dbReference type="NCBI Taxonomy" id="1385975"/>
    <lineage>
        <taxon>Bacteria</taxon>
        <taxon>Pseudomonadati</taxon>
        <taxon>Planctomycetota</taxon>
        <taxon>Phycisphaerae</taxon>
        <taxon>Phycisphaerales</taxon>
        <taxon>Phycisphaeraceae</taxon>
        <taxon>Algisphaera</taxon>
    </lineage>
</organism>
<sequence length="440" mass="48359">MKHQRSHHEDIAQALDHAQLALAGNLLEDALRHVRAALELDPDHAEARVLEARIRLRRHEPRLALTALDNRDHAATANPDPTDSARPDVTMLRATALAAKGKIDLAVTLMESLAKDFPDDAGVLRALAGMQIKDDRKDDAAQTLMRVTELEPQDHAARRLRSDMLAGTDPVAALEALGKIDANNRGRAARLCRQSDRMAEAEMHYDKLLDTLNAEGTPGADLRREAADVAETMGENHKALDRLAGVIELGEPNDADAAEAWRRTGRLHLNAGRWGESARAYLNATRRCDEDAEAWAGLVTCAHIAGRKRLMNRADRKLRALTTREQRRNLLAKLYPHMVGAPDQVVPEAAQAHSPLQRLLADASVVMRKTAAKFPNRADVHYHRAVCDLSRGESADAGNWVQEALKINPNYAAAQTLAERVGVGSTDESESVFLPLEEDI</sequence>
<protein>
    <submittedName>
        <fullName evidence="1">Tetratricopeptide (TPR) repeat protein</fullName>
    </submittedName>
</protein>
<proteinExistence type="predicted"/>
<dbReference type="RefSeq" id="WP_184678131.1">
    <property type="nucleotide sequence ID" value="NZ_JACHGY010000001.1"/>
</dbReference>
<reference evidence="1 2" key="1">
    <citation type="submission" date="2020-08" db="EMBL/GenBank/DDBJ databases">
        <title>Genomic Encyclopedia of Type Strains, Phase IV (KMG-IV): sequencing the most valuable type-strain genomes for metagenomic binning, comparative biology and taxonomic classification.</title>
        <authorList>
            <person name="Goeker M."/>
        </authorList>
    </citation>
    <scope>NUCLEOTIDE SEQUENCE [LARGE SCALE GENOMIC DNA]</scope>
    <source>
        <strain evidence="1 2">DSM 103725</strain>
    </source>
</reference>
<dbReference type="Pfam" id="PF14559">
    <property type="entry name" value="TPR_19"/>
    <property type="match status" value="1"/>
</dbReference>
<dbReference type="Proteomes" id="UP000541810">
    <property type="component" value="Unassembled WGS sequence"/>
</dbReference>
<dbReference type="Gene3D" id="1.25.40.10">
    <property type="entry name" value="Tetratricopeptide repeat domain"/>
    <property type="match status" value="3"/>
</dbReference>
<evidence type="ECO:0000313" key="2">
    <source>
        <dbReference type="Proteomes" id="UP000541810"/>
    </source>
</evidence>
<dbReference type="SUPFAM" id="SSF48452">
    <property type="entry name" value="TPR-like"/>
    <property type="match status" value="2"/>
</dbReference>
<name>A0A7X0HA65_9BACT</name>